<dbReference type="Pfam" id="PF01844">
    <property type="entry name" value="HNH"/>
    <property type="match status" value="1"/>
</dbReference>
<dbReference type="EMBL" id="JAKZMM010000018">
    <property type="protein sequence ID" value="MCJ2380679.1"/>
    <property type="molecule type" value="Genomic_DNA"/>
</dbReference>
<keyword evidence="7" id="KW-1185">Reference proteome</keyword>
<protein>
    <recommendedName>
        <fullName evidence="4">Putative HNH nuclease YajD</fullName>
    </recommendedName>
</protein>
<dbReference type="CDD" id="cd00085">
    <property type="entry name" value="HNHc"/>
    <property type="match status" value="1"/>
</dbReference>
<evidence type="ECO:0000313" key="6">
    <source>
        <dbReference type="EMBL" id="MCJ2380679.1"/>
    </source>
</evidence>
<gene>
    <name evidence="6" type="ORF">MUN53_08665</name>
</gene>
<dbReference type="PANTHER" id="PTHR41286">
    <property type="entry name" value="HNH NUCLEASE YAJD-RELATED"/>
    <property type="match status" value="1"/>
</dbReference>
<dbReference type="GO" id="GO:0004519">
    <property type="term" value="F:endonuclease activity"/>
    <property type="evidence" value="ECO:0007669"/>
    <property type="project" value="UniProtKB-KW"/>
</dbReference>
<keyword evidence="2" id="KW-0378">Hydrolase</keyword>
<dbReference type="Gene3D" id="1.10.30.50">
    <property type="match status" value="1"/>
</dbReference>
<dbReference type="PANTHER" id="PTHR41286:SF1">
    <property type="entry name" value="HNH NUCLEASE YAJD-RELATED"/>
    <property type="match status" value="1"/>
</dbReference>
<reference evidence="6 7" key="1">
    <citation type="submission" date="2022-03" db="EMBL/GenBank/DDBJ databases">
        <title>Parabacteroides sp. nov. isolated from swine feces.</title>
        <authorList>
            <person name="Bak J.E."/>
        </authorList>
    </citation>
    <scope>NUCLEOTIDE SEQUENCE [LARGE SCALE GENOMIC DNA]</scope>
    <source>
        <strain evidence="6 7">AGMB00274</strain>
    </source>
</reference>
<evidence type="ECO:0000313" key="7">
    <source>
        <dbReference type="Proteomes" id="UP001165444"/>
    </source>
</evidence>
<evidence type="ECO:0000256" key="1">
    <source>
        <dbReference type="ARBA" id="ARBA00022722"/>
    </source>
</evidence>
<feature type="domain" description="HNH nuclease" evidence="5">
    <location>
        <begin position="41"/>
        <end position="95"/>
    </location>
</feature>
<sequence>MATKANKRIRKYGWSGYNKRSEKMEDRPRSNDLYHTNRWTRESKAFRHEHPLCQECLKNEIYTPSEVVDHIIPIAVCDDFWDQSNWQALCRKCNIKKGNRDKKLINHEKAMERS</sequence>
<accession>A0ABT0C111</accession>
<dbReference type="RefSeq" id="WP_243324798.1">
    <property type="nucleotide sequence ID" value="NZ_JAKZMM010000018.1"/>
</dbReference>
<comment type="caution">
    <text evidence="6">The sequence shown here is derived from an EMBL/GenBank/DDBJ whole genome shotgun (WGS) entry which is preliminary data.</text>
</comment>
<comment type="similarity">
    <text evidence="3">Belongs to the HNH nuclease family.</text>
</comment>
<keyword evidence="6" id="KW-0255">Endonuclease</keyword>
<dbReference type="SMART" id="SM00507">
    <property type="entry name" value="HNHc"/>
    <property type="match status" value="1"/>
</dbReference>
<organism evidence="6 7">
    <name type="scientific">Parabacteroides faecalis</name>
    <dbReference type="NCBI Taxonomy" id="2924040"/>
    <lineage>
        <taxon>Bacteria</taxon>
        <taxon>Pseudomonadati</taxon>
        <taxon>Bacteroidota</taxon>
        <taxon>Bacteroidia</taxon>
        <taxon>Bacteroidales</taxon>
        <taxon>Tannerellaceae</taxon>
        <taxon>Parabacteroides</taxon>
    </lineage>
</organism>
<proteinExistence type="inferred from homology"/>
<evidence type="ECO:0000256" key="3">
    <source>
        <dbReference type="ARBA" id="ARBA00038412"/>
    </source>
</evidence>
<dbReference type="Proteomes" id="UP001165444">
    <property type="component" value="Unassembled WGS sequence"/>
</dbReference>
<dbReference type="InterPro" id="IPR003615">
    <property type="entry name" value="HNH_nuc"/>
</dbReference>
<dbReference type="InterPro" id="IPR002711">
    <property type="entry name" value="HNH"/>
</dbReference>
<keyword evidence="1" id="KW-0540">Nuclease</keyword>
<evidence type="ECO:0000259" key="5">
    <source>
        <dbReference type="SMART" id="SM00507"/>
    </source>
</evidence>
<name>A0ABT0C111_9BACT</name>
<evidence type="ECO:0000256" key="4">
    <source>
        <dbReference type="ARBA" id="ARBA00040194"/>
    </source>
</evidence>
<evidence type="ECO:0000256" key="2">
    <source>
        <dbReference type="ARBA" id="ARBA00022801"/>
    </source>
</evidence>